<dbReference type="RefSeq" id="XP_005829952.1">
    <property type="nucleotide sequence ID" value="XM_005829895.1"/>
</dbReference>
<feature type="compositionally biased region" description="Basic and acidic residues" evidence="1">
    <location>
        <begin position="174"/>
        <end position="184"/>
    </location>
</feature>
<keyword evidence="4" id="KW-1185">Reference proteome</keyword>
<name>L1J3S5_GUITC</name>
<sequence>MENTRISKGKVEEFVAGLPMHLLCRRGRIVLENTEPFFIISVDGPASALLYKSSSALSGRRLKSIDTELNGEQKLIAAAGLARSSGRRVFLTMARSCKKEDLIFTFQSCLSSVGDKRMEILLFPMDDRNKMSIPYPRVDGEPEESCSKHESQINRASGRDSPDKDLGISDEEMMDSHSGDEAAF</sequence>
<evidence type="ECO:0000256" key="1">
    <source>
        <dbReference type="SAM" id="MobiDB-lite"/>
    </source>
</evidence>
<protein>
    <submittedName>
        <fullName evidence="2 3">Uncharacterized protein</fullName>
    </submittedName>
</protein>
<feature type="compositionally biased region" description="Basic and acidic residues" evidence="1">
    <location>
        <begin position="145"/>
        <end position="167"/>
    </location>
</feature>
<dbReference type="EMBL" id="JH993013">
    <property type="protein sequence ID" value="EKX42972.1"/>
    <property type="molecule type" value="Genomic_DNA"/>
</dbReference>
<dbReference type="KEGG" id="gtt:GUITHDRAFT_153409"/>
<dbReference type="Proteomes" id="UP000011087">
    <property type="component" value="Unassembled WGS sequence"/>
</dbReference>
<dbReference type="GeneID" id="17299600"/>
<dbReference type="HOGENOM" id="CLU_1471968_0_0_1"/>
<reference evidence="4" key="2">
    <citation type="submission" date="2012-11" db="EMBL/GenBank/DDBJ databases">
        <authorList>
            <person name="Kuo A."/>
            <person name="Curtis B.A."/>
            <person name="Tanifuji G."/>
            <person name="Burki F."/>
            <person name="Gruber A."/>
            <person name="Irimia M."/>
            <person name="Maruyama S."/>
            <person name="Arias M.C."/>
            <person name="Ball S.G."/>
            <person name="Gile G.H."/>
            <person name="Hirakawa Y."/>
            <person name="Hopkins J.F."/>
            <person name="Rensing S.A."/>
            <person name="Schmutz J."/>
            <person name="Symeonidi A."/>
            <person name="Elias M."/>
            <person name="Eveleigh R.J."/>
            <person name="Herman E.K."/>
            <person name="Klute M.J."/>
            <person name="Nakayama T."/>
            <person name="Obornik M."/>
            <person name="Reyes-Prieto A."/>
            <person name="Armbrust E.V."/>
            <person name="Aves S.J."/>
            <person name="Beiko R.G."/>
            <person name="Coutinho P."/>
            <person name="Dacks J.B."/>
            <person name="Durnford D.G."/>
            <person name="Fast N.M."/>
            <person name="Green B.R."/>
            <person name="Grisdale C."/>
            <person name="Hempe F."/>
            <person name="Henrissat B."/>
            <person name="Hoppner M.P."/>
            <person name="Ishida K.-I."/>
            <person name="Kim E."/>
            <person name="Koreny L."/>
            <person name="Kroth P.G."/>
            <person name="Liu Y."/>
            <person name="Malik S.-B."/>
            <person name="Maier U.G."/>
            <person name="McRose D."/>
            <person name="Mock T."/>
            <person name="Neilson J.A."/>
            <person name="Onodera N.T."/>
            <person name="Poole A.M."/>
            <person name="Pritham E.J."/>
            <person name="Richards T.A."/>
            <person name="Rocap G."/>
            <person name="Roy S.W."/>
            <person name="Sarai C."/>
            <person name="Schaack S."/>
            <person name="Shirato S."/>
            <person name="Slamovits C.H."/>
            <person name="Spencer D.F."/>
            <person name="Suzuki S."/>
            <person name="Worden A.Z."/>
            <person name="Zauner S."/>
            <person name="Barry K."/>
            <person name="Bell C."/>
            <person name="Bharti A.K."/>
            <person name="Crow J.A."/>
            <person name="Grimwood J."/>
            <person name="Kramer R."/>
            <person name="Lindquist E."/>
            <person name="Lucas S."/>
            <person name="Salamov A."/>
            <person name="McFadden G.I."/>
            <person name="Lane C.E."/>
            <person name="Keeling P.J."/>
            <person name="Gray M.W."/>
            <person name="Grigoriev I.V."/>
            <person name="Archibald J.M."/>
        </authorList>
    </citation>
    <scope>NUCLEOTIDE SEQUENCE</scope>
    <source>
        <strain evidence="4">CCMP2712</strain>
    </source>
</reference>
<reference evidence="3" key="3">
    <citation type="submission" date="2016-03" db="UniProtKB">
        <authorList>
            <consortium name="EnsemblProtists"/>
        </authorList>
    </citation>
    <scope>IDENTIFICATION</scope>
</reference>
<accession>L1J3S5</accession>
<reference evidence="2 4" key="1">
    <citation type="journal article" date="2012" name="Nature">
        <title>Algal genomes reveal evolutionary mosaicism and the fate of nucleomorphs.</title>
        <authorList>
            <consortium name="DOE Joint Genome Institute"/>
            <person name="Curtis B.A."/>
            <person name="Tanifuji G."/>
            <person name="Burki F."/>
            <person name="Gruber A."/>
            <person name="Irimia M."/>
            <person name="Maruyama S."/>
            <person name="Arias M.C."/>
            <person name="Ball S.G."/>
            <person name="Gile G.H."/>
            <person name="Hirakawa Y."/>
            <person name="Hopkins J.F."/>
            <person name="Kuo A."/>
            <person name="Rensing S.A."/>
            <person name="Schmutz J."/>
            <person name="Symeonidi A."/>
            <person name="Elias M."/>
            <person name="Eveleigh R.J."/>
            <person name="Herman E.K."/>
            <person name="Klute M.J."/>
            <person name="Nakayama T."/>
            <person name="Obornik M."/>
            <person name="Reyes-Prieto A."/>
            <person name="Armbrust E.V."/>
            <person name="Aves S.J."/>
            <person name="Beiko R.G."/>
            <person name="Coutinho P."/>
            <person name="Dacks J.B."/>
            <person name="Durnford D.G."/>
            <person name="Fast N.M."/>
            <person name="Green B.R."/>
            <person name="Grisdale C.J."/>
            <person name="Hempel F."/>
            <person name="Henrissat B."/>
            <person name="Hoppner M.P."/>
            <person name="Ishida K."/>
            <person name="Kim E."/>
            <person name="Koreny L."/>
            <person name="Kroth P.G."/>
            <person name="Liu Y."/>
            <person name="Malik S.B."/>
            <person name="Maier U.G."/>
            <person name="McRose D."/>
            <person name="Mock T."/>
            <person name="Neilson J.A."/>
            <person name="Onodera N.T."/>
            <person name="Poole A.M."/>
            <person name="Pritham E.J."/>
            <person name="Richards T.A."/>
            <person name="Rocap G."/>
            <person name="Roy S.W."/>
            <person name="Sarai C."/>
            <person name="Schaack S."/>
            <person name="Shirato S."/>
            <person name="Slamovits C.H."/>
            <person name="Spencer D.F."/>
            <person name="Suzuki S."/>
            <person name="Worden A.Z."/>
            <person name="Zauner S."/>
            <person name="Barry K."/>
            <person name="Bell C."/>
            <person name="Bharti A.K."/>
            <person name="Crow J.A."/>
            <person name="Grimwood J."/>
            <person name="Kramer R."/>
            <person name="Lindquist E."/>
            <person name="Lucas S."/>
            <person name="Salamov A."/>
            <person name="McFadden G.I."/>
            <person name="Lane C.E."/>
            <person name="Keeling P.J."/>
            <person name="Gray M.W."/>
            <person name="Grigoriev I.V."/>
            <person name="Archibald J.M."/>
        </authorList>
    </citation>
    <scope>NUCLEOTIDE SEQUENCE</scope>
    <source>
        <strain evidence="2 4">CCMP2712</strain>
    </source>
</reference>
<feature type="region of interest" description="Disordered" evidence="1">
    <location>
        <begin position="136"/>
        <end position="184"/>
    </location>
</feature>
<dbReference type="EnsemblProtists" id="EKX42972">
    <property type="protein sequence ID" value="EKX42972"/>
    <property type="gene ID" value="GUITHDRAFT_153409"/>
</dbReference>
<feature type="non-terminal residue" evidence="2">
    <location>
        <position position="184"/>
    </location>
</feature>
<proteinExistence type="predicted"/>
<organism evidence="2">
    <name type="scientific">Guillardia theta (strain CCMP2712)</name>
    <name type="common">Cryptophyte</name>
    <dbReference type="NCBI Taxonomy" id="905079"/>
    <lineage>
        <taxon>Eukaryota</taxon>
        <taxon>Cryptophyceae</taxon>
        <taxon>Pyrenomonadales</taxon>
        <taxon>Geminigeraceae</taxon>
        <taxon>Guillardia</taxon>
    </lineage>
</organism>
<dbReference type="PaxDb" id="55529-EKX42972"/>
<dbReference type="AlphaFoldDB" id="L1J3S5"/>
<evidence type="ECO:0000313" key="4">
    <source>
        <dbReference type="Proteomes" id="UP000011087"/>
    </source>
</evidence>
<evidence type="ECO:0000313" key="2">
    <source>
        <dbReference type="EMBL" id="EKX42972.1"/>
    </source>
</evidence>
<evidence type="ECO:0000313" key="3">
    <source>
        <dbReference type="EnsemblProtists" id="EKX42972"/>
    </source>
</evidence>
<gene>
    <name evidence="2" type="ORF">GUITHDRAFT_153409</name>
</gene>